<accession>A0ABQ2GAH2</accession>
<feature type="compositionally biased region" description="Basic and acidic residues" evidence="1">
    <location>
        <begin position="1"/>
        <end position="34"/>
    </location>
</feature>
<sequence length="96" mass="11142">MPEAWSKKDERQYQHVRDSELKRGESEDRAEEIAGRTVNKQRREEGRSPNRRTQGTGNPNTALSDLTRDELYNRARERDIKGRSRMSKAELVDALG</sequence>
<reference evidence="3" key="1">
    <citation type="journal article" date="2019" name="Int. J. Syst. Evol. Microbiol.">
        <title>The Global Catalogue of Microorganisms (GCM) 10K type strain sequencing project: providing services to taxonomists for standard genome sequencing and annotation.</title>
        <authorList>
            <consortium name="The Broad Institute Genomics Platform"/>
            <consortium name="The Broad Institute Genome Sequencing Center for Infectious Disease"/>
            <person name="Wu L."/>
            <person name="Ma J."/>
        </authorList>
    </citation>
    <scope>NUCLEOTIDE SEQUENCE [LARGE SCALE GENOMIC DNA]</scope>
    <source>
        <strain evidence="3">JCM 15442</strain>
    </source>
</reference>
<dbReference type="RefSeq" id="WP_188971547.1">
    <property type="nucleotide sequence ID" value="NZ_BMOL01000008.1"/>
</dbReference>
<feature type="compositionally biased region" description="Basic and acidic residues" evidence="1">
    <location>
        <begin position="66"/>
        <end position="96"/>
    </location>
</feature>
<keyword evidence="3" id="KW-1185">Reference proteome</keyword>
<evidence type="ECO:0000313" key="2">
    <source>
        <dbReference type="EMBL" id="GGL82538.1"/>
    </source>
</evidence>
<dbReference type="EMBL" id="BMOL01000008">
    <property type="protein sequence ID" value="GGL82538.1"/>
    <property type="molecule type" value="Genomic_DNA"/>
</dbReference>
<proteinExistence type="predicted"/>
<name>A0ABQ2GAH2_9DEIO</name>
<feature type="compositionally biased region" description="Polar residues" evidence="1">
    <location>
        <begin position="51"/>
        <end position="64"/>
    </location>
</feature>
<gene>
    <name evidence="2" type="ORF">GCM10010840_20330</name>
</gene>
<evidence type="ECO:0000313" key="3">
    <source>
        <dbReference type="Proteomes" id="UP000639973"/>
    </source>
</evidence>
<evidence type="ECO:0008006" key="4">
    <source>
        <dbReference type="Google" id="ProtNLM"/>
    </source>
</evidence>
<comment type="caution">
    <text evidence="2">The sequence shown here is derived from an EMBL/GenBank/DDBJ whole genome shotgun (WGS) entry which is preliminary data.</text>
</comment>
<evidence type="ECO:0000256" key="1">
    <source>
        <dbReference type="SAM" id="MobiDB-lite"/>
    </source>
</evidence>
<feature type="region of interest" description="Disordered" evidence="1">
    <location>
        <begin position="1"/>
        <end position="96"/>
    </location>
</feature>
<dbReference type="Proteomes" id="UP000639973">
    <property type="component" value="Unassembled WGS sequence"/>
</dbReference>
<organism evidence="2 3">
    <name type="scientific">Deinococcus aerolatus</name>
    <dbReference type="NCBI Taxonomy" id="522487"/>
    <lineage>
        <taxon>Bacteria</taxon>
        <taxon>Thermotogati</taxon>
        <taxon>Deinococcota</taxon>
        <taxon>Deinococci</taxon>
        <taxon>Deinococcales</taxon>
        <taxon>Deinococcaceae</taxon>
        <taxon>Deinococcus</taxon>
    </lineage>
</organism>
<protein>
    <recommendedName>
        <fullName evidence="4">Rho termination factor, N-terminal domain</fullName>
    </recommendedName>
</protein>